<dbReference type="AlphaFoldDB" id="A0AAD4HFU1"/>
<feature type="compositionally biased region" description="Basic and acidic residues" evidence="4">
    <location>
        <begin position="76"/>
        <end position="93"/>
    </location>
</feature>
<feature type="repeat" description="WD" evidence="3">
    <location>
        <begin position="943"/>
        <end position="984"/>
    </location>
</feature>
<accession>A0AAD4HFU1</accession>
<dbReference type="InterPro" id="IPR007111">
    <property type="entry name" value="NACHT_NTPase"/>
</dbReference>
<evidence type="ECO:0000259" key="5">
    <source>
        <dbReference type="PROSITE" id="PS50837"/>
    </source>
</evidence>
<sequence length="1122" mass="123348">MSEDHRPDIDPPPGVSRSSQANVVESSNQSRGGLCQSLRKLKNGLTKKLPKRSTRTRNRTTAVQNVESEGASSSQKVEDTLHLHTSNDNKHPTTSEILSDSVNQGLSGEPASQAAPSDKDKGPDPQLVDAELQGAYDGTQNMKLLGKHAISMASAADNAPAGLAAADNFEMRYLQPLMIIDGVLEKIADIHPYAKMVLGVLSAASKIIVAQAERDKCIYSLLKKLAEVYRFMTQDDSLSKIESMRGIVGKIVQQTLECARFIRDYSETKNFWKRLGKNVLSETDDVVKRYSDTLDDLVQQFRDQVDRDVAVFVQRTGDTLDLGDIAYAKGAGLNTMKQCLPGTRKEMLSQITDWINGSGDAAQRVLWLSGPAGTGKSAIAQTIAKGFNDMGVLGSCFCFDKAEKRHEKVFSTIARDLADRDPEMRRALADAVKNSTSLKNPKDIFQQWEKLLMNPLKKFPTSSVGPVLIVIEALDESGGVETRRDLLRILAGKLQNKDLPQITELPFNFRILVTSRPLHDIEDAFHGAQHILPLSMDQIPATVAERDIRTFVSEELKGLSDFHDKEFASLAAKADGLFEWARLACEYIKDTPPGVRQMPRFNAYANRSAGKQKNLLYDMYLVILKDIMKRDQHDDDEYEEALAGFRSVMGQILGTAEPLPFNSLNIMRNYFPDRSKDVIMDIIKRMGSLLSGTTNLCTPIRPLHASFHDFLTDKSSSGDFFVQVSNVQRDLAFASLRVMEDGLCFNICDLKSSYLPNSQDTGLPQRVKTCIPLHLSYSCRYWTTHVQTTDFDDERLLFWIEALGLLNAIRGAIIVLPLVAKWLKGHSGYEDLQSTTMDVQRFIQVFGGMILHSTPHLYLSALPFSPVNSTMATKFTTRFLNNLRLASGRDLNWTVVQTIINGHTGAVSSLSFSPDGTRIASGSWDRTVRLWDAATGQPLSEPLLGHTGAVESVSFSPDGTRIASGSLDSTVRLWDAATGQPLGEPLKGHTGEVRSVSFSPDGTRIVSGSLDRTVRLWDAATGQPLSEPLQGHTAGVTSVSFSPNGTRIVSGSWDSTMRLWDAATGQPLGDPLQGHTGEVWSVSFSLDGTRIVSGSDDHTVRLWDAATGQPLGGPLEGHTEDV</sequence>
<evidence type="ECO:0000313" key="7">
    <source>
        <dbReference type="Proteomes" id="UP001195769"/>
    </source>
</evidence>
<feature type="compositionally biased region" description="Basic residues" evidence="4">
    <location>
        <begin position="48"/>
        <end position="58"/>
    </location>
</feature>
<dbReference type="InterPro" id="IPR020472">
    <property type="entry name" value="WD40_PAC1"/>
</dbReference>
<protein>
    <recommendedName>
        <fullName evidence="5">NACHT domain-containing protein</fullName>
    </recommendedName>
</protein>
<dbReference type="PROSITE" id="PS50294">
    <property type="entry name" value="WD_REPEATS_REGION"/>
    <property type="match status" value="5"/>
</dbReference>
<comment type="caution">
    <text evidence="6">The sequence shown here is derived from an EMBL/GenBank/DDBJ whole genome shotgun (WGS) entry which is preliminary data.</text>
</comment>
<dbReference type="InterPro" id="IPR056884">
    <property type="entry name" value="NPHP3-like_N"/>
</dbReference>
<dbReference type="RefSeq" id="XP_041220518.1">
    <property type="nucleotide sequence ID" value="XM_041370465.1"/>
</dbReference>
<keyword evidence="2" id="KW-0677">Repeat</keyword>
<dbReference type="PRINTS" id="PR00320">
    <property type="entry name" value="GPROTEINBRPT"/>
</dbReference>
<keyword evidence="7" id="KW-1185">Reference proteome</keyword>
<feature type="compositionally biased region" description="Polar residues" evidence="4">
    <location>
        <begin position="94"/>
        <end position="106"/>
    </location>
</feature>
<evidence type="ECO:0000256" key="4">
    <source>
        <dbReference type="SAM" id="MobiDB-lite"/>
    </source>
</evidence>
<feature type="repeat" description="WD" evidence="3">
    <location>
        <begin position="900"/>
        <end position="941"/>
    </location>
</feature>
<feature type="domain" description="NACHT" evidence="5">
    <location>
        <begin position="364"/>
        <end position="517"/>
    </location>
</feature>
<gene>
    <name evidence="6" type="ORF">F5891DRAFT_1281362</name>
</gene>
<dbReference type="EMBL" id="JABBWK010000073">
    <property type="protein sequence ID" value="KAG1894942.1"/>
    <property type="molecule type" value="Genomic_DNA"/>
</dbReference>
<dbReference type="Pfam" id="PF00400">
    <property type="entry name" value="WD40"/>
    <property type="match status" value="5"/>
</dbReference>
<dbReference type="Proteomes" id="UP001195769">
    <property type="component" value="Unassembled WGS sequence"/>
</dbReference>
<name>A0AAD4HFU1_9AGAM</name>
<dbReference type="Gene3D" id="2.130.10.10">
    <property type="entry name" value="YVTN repeat-like/Quinoprotein amine dehydrogenase"/>
    <property type="match status" value="3"/>
</dbReference>
<dbReference type="InterPro" id="IPR001680">
    <property type="entry name" value="WD40_rpt"/>
</dbReference>
<dbReference type="Pfam" id="PF24883">
    <property type="entry name" value="NPHP3_N"/>
    <property type="match status" value="1"/>
</dbReference>
<organism evidence="6 7">
    <name type="scientific">Suillus fuscotomentosus</name>
    <dbReference type="NCBI Taxonomy" id="1912939"/>
    <lineage>
        <taxon>Eukaryota</taxon>
        <taxon>Fungi</taxon>
        <taxon>Dikarya</taxon>
        <taxon>Basidiomycota</taxon>
        <taxon>Agaricomycotina</taxon>
        <taxon>Agaricomycetes</taxon>
        <taxon>Agaricomycetidae</taxon>
        <taxon>Boletales</taxon>
        <taxon>Suillineae</taxon>
        <taxon>Suillaceae</taxon>
        <taxon>Suillus</taxon>
    </lineage>
</organism>
<proteinExistence type="predicted"/>
<evidence type="ECO:0000256" key="2">
    <source>
        <dbReference type="ARBA" id="ARBA00022737"/>
    </source>
</evidence>
<feature type="region of interest" description="Disordered" evidence="4">
    <location>
        <begin position="1"/>
        <end position="127"/>
    </location>
</feature>
<dbReference type="InterPro" id="IPR027417">
    <property type="entry name" value="P-loop_NTPase"/>
</dbReference>
<dbReference type="PANTHER" id="PTHR22847:SF637">
    <property type="entry name" value="WD REPEAT DOMAIN 5B"/>
    <property type="match status" value="1"/>
</dbReference>
<dbReference type="InterPro" id="IPR015943">
    <property type="entry name" value="WD40/YVTN_repeat-like_dom_sf"/>
</dbReference>
<dbReference type="InterPro" id="IPR036322">
    <property type="entry name" value="WD40_repeat_dom_sf"/>
</dbReference>
<dbReference type="InterPro" id="IPR019775">
    <property type="entry name" value="WD40_repeat_CS"/>
</dbReference>
<dbReference type="GeneID" id="64664763"/>
<dbReference type="Gene3D" id="3.40.50.300">
    <property type="entry name" value="P-loop containing nucleotide triphosphate hydrolases"/>
    <property type="match status" value="1"/>
</dbReference>
<dbReference type="PROSITE" id="PS50082">
    <property type="entry name" value="WD_REPEATS_2"/>
    <property type="match status" value="5"/>
</dbReference>
<dbReference type="GO" id="GO:1990234">
    <property type="term" value="C:transferase complex"/>
    <property type="evidence" value="ECO:0007669"/>
    <property type="project" value="UniProtKB-ARBA"/>
</dbReference>
<reference evidence="6" key="1">
    <citation type="journal article" date="2020" name="New Phytol.">
        <title>Comparative genomics reveals dynamic genome evolution in host specialist ectomycorrhizal fungi.</title>
        <authorList>
            <person name="Lofgren L.A."/>
            <person name="Nguyen N.H."/>
            <person name="Vilgalys R."/>
            <person name="Ruytinx J."/>
            <person name="Liao H.L."/>
            <person name="Branco S."/>
            <person name="Kuo A."/>
            <person name="LaButti K."/>
            <person name="Lipzen A."/>
            <person name="Andreopoulos W."/>
            <person name="Pangilinan J."/>
            <person name="Riley R."/>
            <person name="Hundley H."/>
            <person name="Na H."/>
            <person name="Barry K."/>
            <person name="Grigoriev I.V."/>
            <person name="Stajich J.E."/>
            <person name="Kennedy P.G."/>
        </authorList>
    </citation>
    <scope>NUCLEOTIDE SEQUENCE</scope>
    <source>
        <strain evidence="6">FC203</strain>
    </source>
</reference>
<evidence type="ECO:0000256" key="1">
    <source>
        <dbReference type="ARBA" id="ARBA00022574"/>
    </source>
</evidence>
<feature type="compositionally biased region" description="Polar residues" evidence="4">
    <location>
        <begin position="16"/>
        <end position="31"/>
    </location>
</feature>
<evidence type="ECO:0000256" key="3">
    <source>
        <dbReference type="PROSITE-ProRule" id="PRU00221"/>
    </source>
</evidence>
<dbReference type="PANTHER" id="PTHR22847">
    <property type="entry name" value="WD40 REPEAT PROTEIN"/>
    <property type="match status" value="1"/>
</dbReference>
<feature type="repeat" description="WD" evidence="3">
    <location>
        <begin position="1072"/>
        <end position="1113"/>
    </location>
</feature>
<feature type="repeat" description="WD" evidence="3">
    <location>
        <begin position="986"/>
        <end position="1027"/>
    </location>
</feature>
<feature type="compositionally biased region" description="Polar residues" evidence="4">
    <location>
        <begin position="59"/>
        <end position="75"/>
    </location>
</feature>
<dbReference type="SMART" id="SM00320">
    <property type="entry name" value="WD40"/>
    <property type="match status" value="5"/>
</dbReference>
<evidence type="ECO:0000313" key="6">
    <source>
        <dbReference type="EMBL" id="KAG1894942.1"/>
    </source>
</evidence>
<feature type="repeat" description="WD" evidence="3">
    <location>
        <begin position="1029"/>
        <end position="1070"/>
    </location>
</feature>
<dbReference type="SUPFAM" id="SSF52540">
    <property type="entry name" value="P-loop containing nucleoside triphosphate hydrolases"/>
    <property type="match status" value="1"/>
</dbReference>
<dbReference type="PROSITE" id="PS00678">
    <property type="entry name" value="WD_REPEATS_1"/>
    <property type="match status" value="5"/>
</dbReference>
<dbReference type="SUPFAM" id="SSF50978">
    <property type="entry name" value="WD40 repeat-like"/>
    <property type="match status" value="1"/>
</dbReference>
<dbReference type="CDD" id="cd00200">
    <property type="entry name" value="WD40"/>
    <property type="match status" value="1"/>
</dbReference>
<dbReference type="PROSITE" id="PS50837">
    <property type="entry name" value="NACHT"/>
    <property type="match status" value="1"/>
</dbReference>
<keyword evidence="1 3" id="KW-0853">WD repeat</keyword>